<proteinExistence type="predicted"/>
<sequence length="73" mass="7854">MDITRSTVHTRGGRLHIVIEPDEADELAEILPSRPMSDRLAAVERRLADLAGPGGRSTRARYAPGRSTQGGGM</sequence>
<feature type="region of interest" description="Disordered" evidence="1">
    <location>
        <begin position="49"/>
        <end position="73"/>
    </location>
</feature>
<reference evidence="3" key="1">
    <citation type="journal article" date="2019" name="Int. J. Syst. Evol. Microbiol.">
        <title>The Global Catalogue of Microorganisms (GCM) 10K type strain sequencing project: providing services to taxonomists for standard genome sequencing and annotation.</title>
        <authorList>
            <consortium name="The Broad Institute Genomics Platform"/>
            <consortium name="The Broad Institute Genome Sequencing Center for Infectious Disease"/>
            <person name="Wu L."/>
            <person name="Ma J."/>
        </authorList>
    </citation>
    <scope>NUCLEOTIDE SEQUENCE [LARGE SCALE GENOMIC DNA]</scope>
    <source>
        <strain evidence="3">CCM 7043</strain>
    </source>
</reference>
<evidence type="ECO:0000313" key="3">
    <source>
        <dbReference type="Proteomes" id="UP001597114"/>
    </source>
</evidence>
<comment type="caution">
    <text evidence="2">The sequence shown here is derived from an EMBL/GenBank/DDBJ whole genome shotgun (WGS) entry which is preliminary data.</text>
</comment>
<dbReference type="EMBL" id="JBHUCO010000069">
    <property type="protein sequence ID" value="MFD1523746.1"/>
    <property type="molecule type" value="Genomic_DNA"/>
</dbReference>
<gene>
    <name evidence="2" type="ORF">ACFSJD_40115</name>
</gene>
<dbReference type="Proteomes" id="UP001597114">
    <property type="component" value="Unassembled WGS sequence"/>
</dbReference>
<organism evidence="2 3">
    <name type="scientific">Pseudonocardia yunnanensis</name>
    <dbReference type="NCBI Taxonomy" id="58107"/>
    <lineage>
        <taxon>Bacteria</taxon>
        <taxon>Bacillati</taxon>
        <taxon>Actinomycetota</taxon>
        <taxon>Actinomycetes</taxon>
        <taxon>Pseudonocardiales</taxon>
        <taxon>Pseudonocardiaceae</taxon>
        <taxon>Pseudonocardia</taxon>
    </lineage>
</organism>
<accession>A0ABW4F814</accession>
<keyword evidence="3" id="KW-1185">Reference proteome</keyword>
<evidence type="ECO:0000313" key="2">
    <source>
        <dbReference type="EMBL" id="MFD1523746.1"/>
    </source>
</evidence>
<evidence type="ECO:0000256" key="1">
    <source>
        <dbReference type="SAM" id="MobiDB-lite"/>
    </source>
</evidence>
<dbReference type="RefSeq" id="WP_344723354.1">
    <property type="nucleotide sequence ID" value="NZ_BAAAUS010000019.1"/>
</dbReference>
<name>A0ABW4F814_9PSEU</name>
<protein>
    <submittedName>
        <fullName evidence="2">Uncharacterized protein</fullName>
    </submittedName>
</protein>